<dbReference type="AlphaFoldDB" id="A0A5B7IGY3"/>
<accession>A0A5B7IGY3</accession>
<name>A0A5B7IGY3_PORTR</name>
<proteinExistence type="predicted"/>
<sequence>MNGKQVPGRGSHAYPAPRCVVRCAAMLRRLGGERSVDRGGGLGQPCTTRSGNVSGSTTQHNTAQRTSRTT</sequence>
<evidence type="ECO:0000256" key="1">
    <source>
        <dbReference type="SAM" id="MobiDB-lite"/>
    </source>
</evidence>
<dbReference type="EMBL" id="VSRR010055038">
    <property type="protein sequence ID" value="MPC80797.1"/>
    <property type="molecule type" value="Genomic_DNA"/>
</dbReference>
<keyword evidence="3" id="KW-1185">Reference proteome</keyword>
<gene>
    <name evidence="2" type="ORF">E2C01_075390</name>
</gene>
<organism evidence="2 3">
    <name type="scientific">Portunus trituberculatus</name>
    <name type="common">Swimming crab</name>
    <name type="synonym">Neptunus trituberculatus</name>
    <dbReference type="NCBI Taxonomy" id="210409"/>
    <lineage>
        <taxon>Eukaryota</taxon>
        <taxon>Metazoa</taxon>
        <taxon>Ecdysozoa</taxon>
        <taxon>Arthropoda</taxon>
        <taxon>Crustacea</taxon>
        <taxon>Multicrustacea</taxon>
        <taxon>Malacostraca</taxon>
        <taxon>Eumalacostraca</taxon>
        <taxon>Eucarida</taxon>
        <taxon>Decapoda</taxon>
        <taxon>Pleocyemata</taxon>
        <taxon>Brachyura</taxon>
        <taxon>Eubrachyura</taxon>
        <taxon>Portunoidea</taxon>
        <taxon>Portunidae</taxon>
        <taxon>Portuninae</taxon>
        <taxon>Portunus</taxon>
    </lineage>
</organism>
<dbReference type="Proteomes" id="UP000324222">
    <property type="component" value="Unassembled WGS sequence"/>
</dbReference>
<evidence type="ECO:0000313" key="3">
    <source>
        <dbReference type="Proteomes" id="UP000324222"/>
    </source>
</evidence>
<evidence type="ECO:0000313" key="2">
    <source>
        <dbReference type="EMBL" id="MPC80797.1"/>
    </source>
</evidence>
<feature type="compositionally biased region" description="Polar residues" evidence="1">
    <location>
        <begin position="45"/>
        <end position="70"/>
    </location>
</feature>
<protein>
    <submittedName>
        <fullName evidence="2">Uncharacterized protein</fullName>
    </submittedName>
</protein>
<reference evidence="2 3" key="1">
    <citation type="submission" date="2019-05" db="EMBL/GenBank/DDBJ databases">
        <title>Another draft genome of Portunus trituberculatus and its Hox gene families provides insights of decapod evolution.</title>
        <authorList>
            <person name="Jeong J.-H."/>
            <person name="Song I."/>
            <person name="Kim S."/>
            <person name="Choi T."/>
            <person name="Kim D."/>
            <person name="Ryu S."/>
            <person name="Kim W."/>
        </authorList>
    </citation>
    <scope>NUCLEOTIDE SEQUENCE [LARGE SCALE GENOMIC DNA]</scope>
    <source>
        <tissue evidence="2">Muscle</tissue>
    </source>
</reference>
<feature type="region of interest" description="Disordered" evidence="1">
    <location>
        <begin position="32"/>
        <end position="70"/>
    </location>
</feature>
<comment type="caution">
    <text evidence="2">The sequence shown here is derived from an EMBL/GenBank/DDBJ whole genome shotgun (WGS) entry which is preliminary data.</text>
</comment>